<dbReference type="AlphaFoldDB" id="A0A1M6A7H2"/>
<keyword evidence="2" id="KW-1133">Transmembrane helix</keyword>
<gene>
    <name evidence="3" type="ORF">SAMN04488135_12140</name>
</gene>
<evidence type="ECO:0000313" key="3">
    <source>
        <dbReference type="EMBL" id="SHI32359.1"/>
    </source>
</evidence>
<dbReference type="Pfam" id="PF03929">
    <property type="entry name" value="PepSY_TM"/>
    <property type="match status" value="1"/>
</dbReference>
<evidence type="ECO:0000256" key="1">
    <source>
        <dbReference type="SAM" id="MobiDB-lite"/>
    </source>
</evidence>
<evidence type="ECO:0000256" key="2">
    <source>
        <dbReference type="SAM" id="Phobius"/>
    </source>
</evidence>
<keyword evidence="4" id="KW-1185">Reference proteome</keyword>
<dbReference type="InterPro" id="IPR005625">
    <property type="entry name" value="PepSY-ass_TM"/>
</dbReference>
<reference evidence="3 4" key="1">
    <citation type="submission" date="2016-11" db="EMBL/GenBank/DDBJ databases">
        <authorList>
            <person name="Jaros S."/>
            <person name="Januszkiewicz K."/>
            <person name="Wedrychowicz H."/>
        </authorList>
    </citation>
    <scope>NUCLEOTIDE SEQUENCE [LARGE SCALE GENOMIC DNA]</scope>
    <source>
        <strain evidence="3 4">CGMCC 1.10190</strain>
    </source>
</reference>
<dbReference type="PANTHER" id="PTHR34219">
    <property type="entry name" value="IRON-REGULATED INNER MEMBRANE PROTEIN-RELATED"/>
    <property type="match status" value="1"/>
</dbReference>
<feature type="transmembrane region" description="Helical" evidence="2">
    <location>
        <begin position="15"/>
        <end position="41"/>
    </location>
</feature>
<dbReference type="OrthoDB" id="9776609at2"/>
<dbReference type="Proteomes" id="UP000184226">
    <property type="component" value="Unassembled WGS sequence"/>
</dbReference>
<keyword evidence="2" id="KW-0472">Membrane</keyword>
<proteinExistence type="predicted"/>
<feature type="transmembrane region" description="Helical" evidence="2">
    <location>
        <begin position="203"/>
        <end position="223"/>
    </location>
</feature>
<protein>
    <submittedName>
        <fullName evidence="3">Uncharacterized iron-regulated membrane protein</fullName>
    </submittedName>
</protein>
<feature type="transmembrane region" description="Helical" evidence="2">
    <location>
        <begin position="151"/>
        <end position="174"/>
    </location>
</feature>
<accession>A0A1M6A7H2</accession>
<keyword evidence="2" id="KW-0812">Transmembrane</keyword>
<feature type="region of interest" description="Disordered" evidence="1">
    <location>
        <begin position="381"/>
        <end position="413"/>
    </location>
</feature>
<dbReference type="PANTHER" id="PTHR34219:SF8">
    <property type="entry name" value="PEPSY DOMAIN-CONTAINING PROTEIN"/>
    <property type="match status" value="1"/>
</dbReference>
<evidence type="ECO:0000313" key="4">
    <source>
        <dbReference type="Proteomes" id="UP000184226"/>
    </source>
</evidence>
<dbReference type="STRING" id="658167.SAMN04488135_12140"/>
<name>A0A1M6A7H2_9BURK</name>
<feature type="transmembrane region" description="Helical" evidence="2">
    <location>
        <begin position="349"/>
        <end position="369"/>
    </location>
</feature>
<dbReference type="RefSeq" id="WP_073109486.1">
    <property type="nucleotide sequence ID" value="NZ_FQXE01000021.1"/>
</dbReference>
<dbReference type="EMBL" id="FQXE01000021">
    <property type="protein sequence ID" value="SHI32359.1"/>
    <property type="molecule type" value="Genomic_DNA"/>
</dbReference>
<organism evidence="3 4">
    <name type="scientific">Pollutimonas bauzanensis</name>
    <dbReference type="NCBI Taxonomy" id="658167"/>
    <lineage>
        <taxon>Bacteria</taxon>
        <taxon>Pseudomonadati</taxon>
        <taxon>Pseudomonadota</taxon>
        <taxon>Betaproteobacteria</taxon>
        <taxon>Burkholderiales</taxon>
        <taxon>Alcaligenaceae</taxon>
        <taxon>Pollutimonas</taxon>
    </lineage>
</organism>
<sequence length="413" mass="45647">MVTTIGNKKKSSSKLWFLVHSWLALPLWVFVFFVCLTGTIATVSQEIVWLANPAVRASPPSDDAVVLGYDAIMENVLRERPDAAVQFISRPVKSQFALTVRVSYPDATSASLYVNPYTGHIQGSTSGFSFQQFIRALHGWLLMPFTNGFNFGWYAVSFLGLPMLGSLITGLVVYKRFWRGFMRPRLRAGQGARVFWGDFHRLAGIWSIPFIAIISVTAVWFLIQAILSDNHISISTEGPPAVVARTDIPVAPAGQRPSIISLDRAAQIAHETFPDLEPSFVSLPFNAYSHIEVGGRGSYPLLFETMDINPYNGAVAGTRRVSDRSALELVTESMRPLHTGDFAGLWLKLVYFLFGLLLTCMVLSGLMIWTKRTVKQTAGILRPASARRGEPSARKRPPVMATETSPLTGGRHE</sequence>